<dbReference type="FunCoup" id="A0A2V0P3J6">
    <property type="interactions" value="651"/>
</dbReference>
<dbReference type="OrthoDB" id="439127at2759"/>
<proteinExistence type="predicted"/>
<gene>
    <name evidence="1" type="ORF">Rsub_07146</name>
</gene>
<keyword evidence="2" id="KW-1185">Reference proteome</keyword>
<dbReference type="STRING" id="307507.A0A2V0P3J6"/>
<dbReference type="Proteomes" id="UP000247498">
    <property type="component" value="Unassembled WGS sequence"/>
</dbReference>
<dbReference type="InParanoid" id="A0A2V0P3J6"/>
<dbReference type="NCBIfam" id="NF047558">
    <property type="entry name" value="TPR_END_plus"/>
    <property type="match status" value="1"/>
</dbReference>
<sequence>MRVQQSLQQPRAGSRAAFSGAGRVAQARVVARRRAPLRTVAQAGAATEEFVELDLPKPLGLKFARGNDGGAYVIKNDPALGNTDPRIQPGDKVVQISASFGSDIWDAQNFGQIMYAIRTRNGDVYLKIKRNFGDMSAPSPQGALVDFENVAALEPRNFVGDSGARVTPIMPVTLYNIACAYSMVGSMDEGLKALEKALSLGFEDYGKVRSDPNLKRLRDESGARFEELVNSYDEPVINMEAIKATFGVFGKLFSKN</sequence>
<organism evidence="1 2">
    <name type="scientific">Raphidocelis subcapitata</name>
    <dbReference type="NCBI Taxonomy" id="307507"/>
    <lineage>
        <taxon>Eukaryota</taxon>
        <taxon>Viridiplantae</taxon>
        <taxon>Chlorophyta</taxon>
        <taxon>core chlorophytes</taxon>
        <taxon>Chlorophyceae</taxon>
        <taxon>CS clade</taxon>
        <taxon>Sphaeropleales</taxon>
        <taxon>Selenastraceae</taxon>
        <taxon>Raphidocelis</taxon>
    </lineage>
</organism>
<dbReference type="AlphaFoldDB" id="A0A2V0P3J6"/>
<evidence type="ECO:0000313" key="2">
    <source>
        <dbReference type="Proteomes" id="UP000247498"/>
    </source>
</evidence>
<dbReference type="InterPro" id="IPR011990">
    <property type="entry name" value="TPR-like_helical_dom_sf"/>
</dbReference>
<name>A0A2V0P3J6_9CHLO</name>
<dbReference type="SUPFAM" id="SSF48452">
    <property type="entry name" value="TPR-like"/>
    <property type="match status" value="1"/>
</dbReference>
<comment type="caution">
    <text evidence="1">The sequence shown here is derived from an EMBL/GenBank/DDBJ whole genome shotgun (WGS) entry which is preliminary data.</text>
</comment>
<reference evidence="1 2" key="1">
    <citation type="journal article" date="2018" name="Sci. Rep.">
        <title>Raphidocelis subcapitata (=Pseudokirchneriella subcapitata) provides an insight into genome evolution and environmental adaptations in the Sphaeropleales.</title>
        <authorList>
            <person name="Suzuki S."/>
            <person name="Yamaguchi H."/>
            <person name="Nakajima N."/>
            <person name="Kawachi M."/>
        </authorList>
    </citation>
    <scope>NUCLEOTIDE SEQUENCE [LARGE SCALE GENOMIC DNA]</scope>
    <source>
        <strain evidence="1 2">NIES-35</strain>
    </source>
</reference>
<evidence type="ECO:0008006" key="3">
    <source>
        <dbReference type="Google" id="ProtNLM"/>
    </source>
</evidence>
<dbReference type="EMBL" id="BDRX01000048">
    <property type="protein sequence ID" value="GBF94159.1"/>
    <property type="molecule type" value="Genomic_DNA"/>
</dbReference>
<evidence type="ECO:0000313" key="1">
    <source>
        <dbReference type="EMBL" id="GBF94159.1"/>
    </source>
</evidence>
<protein>
    <recommendedName>
        <fullName evidence="3">PDZ domain-containing protein</fullName>
    </recommendedName>
</protein>
<dbReference type="PANTHER" id="PTHR47661">
    <property type="entry name" value="PHOSPHOGLUCAN PHOSPHATASE LSF1, CHLOROPLASTIC"/>
    <property type="match status" value="1"/>
</dbReference>
<accession>A0A2V0P3J6</accession>
<dbReference type="PANTHER" id="PTHR47661:SF3">
    <property type="entry name" value="PROTEIN CONTAINING PDZ DOMAIN, A K-BOX DOMAIN, AND A TPR REGION"/>
    <property type="match status" value="1"/>
</dbReference>